<evidence type="ECO:0000256" key="1">
    <source>
        <dbReference type="SAM" id="MobiDB-lite"/>
    </source>
</evidence>
<feature type="compositionally biased region" description="Basic and acidic residues" evidence="1">
    <location>
        <begin position="496"/>
        <end position="511"/>
    </location>
</feature>
<feature type="region of interest" description="Disordered" evidence="1">
    <location>
        <begin position="441"/>
        <end position="604"/>
    </location>
</feature>
<gene>
    <name evidence="2" type="ORF">ACJIZ3_012313</name>
</gene>
<evidence type="ECO:0000313" key="2">
    <source>
        <dbReference type="EMBL" id="KAL3850431.1"/>
    </source>
</evidence>
<name>A0ABD3ULL8_9LAMI</name>
<proteinExistence type="predicted"/>
<reference evidence="2 3" key="1">
    <citation type="submission" date="2024-12" db="EMBL/GenBank/DDBJ databases">
        <title>The unique morphological basis and parallel evolutionary history of personate flowers in Penstemon.</title>
        <authorList>
            <person name="Depatie T.H."/>
            <person name="Wessinger C.A."/>
        </authorList>
    </citation>
    <scope>NUCLEOTIDE SEQUENCE [LARGE SCALE GENOMIC DNA]</scope>
    <source>
        <strain evidence="2">WTNN_2</strain>
        <tissue evidence="2">Leaf</tissue>
    </source>
</reference>
<feature type="compositionally biased region" description="Basic and acidic residues" evidence="1">
    <location>
        <begin position="38"/>
        <end position="63"/>
    </location>
</feature>
<feature type="region of interest" description="Disordered" evidence="1">
    <location>
        <begin position="728"/>
        <end position="779"/>
    </location>
</feature>
<dbReference type="EMBL" id="JBJXBP010000001">
    <property type="protein sequence ID" value="KAL3850431.1"/>
    <property type="molecule type" value="Genomic_DNA"/>
</dbReference>
<feature type="region of interest" description="Disordered" evidence="1">
    <location>
        <begin position="1"/>
        <end position="108"/>
    </location>
</feature>
<dbReference type="Proteomes" id="UP001634393">
    <property type="component" value="Unassembled WGS sequence"/>
</dbReference>
<dbReference type="PANTHER" id="PTHR34660:SF21">
    <property type="entry name" value="MYB-LIKE PROTEIN X ISOFORM X2"/>
    <property type="match status" value="1"/>
</dbReference>
<feature type="compositionally biased region" description="Basic residues" evidence="1">
    <location>
        <begin position="481"/>
        <end position="495"/>
    </location>
</feature>
<comment type="caution">
    <text evidence="2">The sequence shown here is derived from an EMBL/GenBank/DDBJ whole genome shotgun (WGS) entry which is preliminary data.</text>
</comment>
<feature type="compositionally biased region" description="Basic and acidic residues" evidence="1">
    <location>
        <begin position="762"/>
        <end position="778"/>
    </location>
</feature>
<accession>A0ABD3ULL8</accession>
<feature type="compositionally biased region" description="Basic and acidic residues" evidence="1">
    <location>
        <begin position="455"/>
        <end position="480"/>
    </location>
</feature>
<feature type="compositionally biased region" description="Polar residues" evidence="1">
    <location>
        <begin position="630"/>
        <end position="669"/>
    </location>
</feature>
<feature type="compositionally biased region" description="Basic and acidic residues" evidence="1">
    <location>
        <begin position="556"/>
        <end position="575"/>
    </location>
</feature>
<feature type="compositionally biased region" description="Polar residues" evidence="1">
    <location>
        <begin position="593"/>
        <end position="604"/>
    </location>
</feature>
<protein>
    <submittedName>
        <fullName evidence="2">Uncharacterized protein</fullName>
    </submittedName>
</protein>
<feature type="compositionally biased region" description="Basic residues" evidence="1">
    <location>
        <begin position="64"/>
        <end position="80"/>
    </location>
</feature>
<evidence type="ECO:0000313" key="3">
    <source>
        <dbReference type="Proteomes" id="UP001634393"/>
    </source>
</evidence>
<dbReference type="PANTHER" id="PTHR34660">
    <property type="entry name" value="MYB-LIKE PROTEIN X"/>
    <property type="match status" value="1"/>
</dbReference>
<keyword evidence="3" id="KW-1185">Reference proteome</keyword>
<organism evidence="2 3">
    <name type="scientific">Penstemon smallii</name>
    <dbReference type="NCBI Taxonomy" id="265156"/>
    <lineage>
        <taxon>Eukaryota</taxon>
        <taxon>Viridiplantae</taxon>
        <taxon>Streptophyta</taxon>
        <taxon>Embryophyta</taxon>
        <taxon>Tracheophyta</taxon>
        <taxon>Spermatophyta</taxon>
        <taxon>Magnoliopsida</taxon>
        <taxon>eudicotyledons</taxon>
        <taxon>Gunneridae</taxon>
        <taxon>Pentapetalae</taxon>
        <taxon>asterids</taxon>
        <taxon>lamiids</taxon>
        <taxon>Lamiales</taxon>
        <taxon>Plantaginaceae</taxon>
        <taxon>Cheloneae</taxon>
        <taxon>Penstemon</taxon>
    </lineage>
</organism>
<feature type="region of interest" description="Disordered" evidence="1">
    <location>
        <begin position="628"/>
        <end position="669"/>
    </location>
</feature>
<sequence>MSRCFPFPPPGYEKKSALEDNSLIIEEKHKKKKHKEKKGKDKKEKKERKEKERSEGEHKEDKERKKKKHRDKKDKRKDKRKSLTEKDIVGSLENQNGEKLGPNTKSSDGIQDHRILIELEKRVRNDDEATGSQMLHKISFAEQRMANLLGKVEENCGGMLANGQSLKFQSRGFGNGSVGNFNRENQHKVENDSCQVEKVELGKRVRNNDEATCNQMLHKSTFVEQRKANLLEKVKENCGGMLTNGQSLKFQSRGLGNGVGNFDGENQHKVENYSCQVEKVELGKRVRNDDEERGSQMLPKITFVEQRKANLLGKVEENSGGMLTNGQSLKVQSRGLGNGFVGNSNGAYQHKVENGSCHVEKVELGRRVRNDDEATGSKMLHKITFVEQRKSNLLGKVEENSGAMLANGRSLKVESRDLGNGSVGNFNGEFQHKVENDSCRVEKVDKRKEKKEKKKHENGDGKGDGRKNDDRDKKTKAEDKKRKREEKKEKKREKKKDRSKDKIKQRERGDPFLDFGTNRPSEILKENRESNGNLPKLKESELNGLLHDFGNNKPSDILKESRDSHGNLTNRKEPETNGFLHDNGIRPNGISGLASSPRQVSQNGNGFSSPQLNLTTEKGAVITNHKVNGKLSSSQPPLKNIRNTEPGQTPNNFTAESSRPISSNHLGSNGLISSRPITNNHVASNGLVSSNVLRIGRKMEQPCEITKMPPRPPRPPPVMDASVNGQEANVTPKMDNKGSMMNGILEGKKYNSSKPPPSASGKAKEKVDKSVKPPHPDSKYLSQILSVPKVEYPQLDDQEWLFGCKDSRSKRLELGSSEIEGTNPVWAEAIRIESADVTALPYVVPY</sequence>
<feature type="compositionally biased region" description="Polar residues" evidence="1">
    <location>
        <begin position="92"/>
        <end position="108"/>
    </location>
</feature>
<dbReference type="AlphaFoldDB" id="A0ABD3ULL8"/>
<feature type="compositionally biased region" description="Pro residues" evidence="1">
    <location>
        <begin position="1"/>
        <end position="11"/>
    </location>
</feature>